<evidence type="ECO:0000313" key="4">
    <source>
        <dbReference type="Proteomes" id="UP001210720"/>
    </source>
</evidence>
<reference evidence="3 4" key="1">
    <citation type="submission" date="2023-01" db="EMBL/GenBank/DDBJ databases">
        <title>Thalassococcus onchidii sp. nov., isolated from a marine invertebrate from the South China Sea.</title>
        <authorList>
            <person name="Xu S."/>
            <person name="Liu Z."/>
            <person name="Xu Y."/>
        </authorList>
    </citation>
    <scope>NUCLEOTIDE SEQUENCE [LARGE SCALE GENOMIC DNA]</scope>
    <source>
        <strain evidence="3 4">KCTC 32084</strain>
    </source>
</reference>
<dbReference type="EMBL" id="JAQIOY010000001">
    <property type="protein sequence ID" value="MDA7423990.1"/>
    <property type="molecule type" value="Genomic_DNA"/>
</dbReference>
<dbReference type="Gene3D" id="3.10.450.50">
    <property type="match status" value="2"/>
</dbReference>
<feature type="signal peptide" evidence="1">
    <location>
        <begin position="1"/>
        <end position="20"/>
    </location>
</feature>
<dbReference type="Pfam" id="PF12680">
    <property type="entry name" value="SnoaL_2"/>
    <property type="match status" value="1"/>
</dbReference>
<evidence type="ECO:0000256" key="1">
    <source>
        <dbReference type="SAM" id="SignalP"/>
    </source>
</evidence>
<gene>
    <name evidence="3" type="ORF">PFY00_04575</name>
</gene>
<sequence>MKKTLTTLGAMALGTTAALADLEANKQIVIDGMTNAFVRGNTDAVDDYFADPYIQHNPLAASGVDALKGLLSNLPGNPEGSFEPIRIIAEGDLVVTHSVYENFGPVPLVAFDVFRIDNGKIVEHWDNMSPVVEQPNPSGRTQIDGETVVTDLDKTAENKALVEDFINRVLIKGEQVDFTDYINPEKYLQHNTQAGDGLEGLGAFLQYLGENDIAFYYTNLAMVVAEGNFVFAAAEGVFGEQPTAYFDLFRLEDGRIVEHWDVIADMPSGELPEGYPGKF</sequence>
<dbReference type="InterPro" id="IPR009959">
    <property type="entry name" value="Cyclase_SnoaL-like"/>
</dbReference>
<dbReference type="RefSeq" id="WP_271431319.1">
    <property type="nucleotide sequence ID" value="NZ_JAQIOY010000001.1"/>
</dbReference>
<organism evidence="3 4">
    <name type="scientific">Thalassococcus lentus</name>
    <dbReference type="NCBI Taxonomy" id="1210524"/>
    <lineage>
        <taxon>Bacteria</taxon>
        <taxon>Pseudomonadati</taxon>
        <taxon>Pseudomonadota</taxon>
        <taxon>Alphaproteobacteria</taxon>
        <taxon>Rhodobacterales</taxon>
        <taxon>Roseobacteraceae</taxon>
        <taxon>Thalassococcus</taxon>
    </lineage>
</organism>
<evidence type="ECO:0000259" key="2">
    <source>
        <dbReference type="Pfam" id="PF12680"/>
    </source>
</evidence>
<dbReference type="InterPro" id="IPR037401">
    <property type="entry name" value="SnoaL-like"/>
</dbReference>
<feature type="domain" description="SnoaL-like" evidence="2">
    <location>
        <begin position="33"/>
        <end position="124"/>
    </location>
</feature>
<comment type="caution">
    <text evidence="3">The sequence shown here is derived from an EMBL/GenBank/DDBJ whole genome shotgun (WGS) entry which is preliminary data.</text>
</comment>
<dbReference type="InterPro" id="IPR032710">
    <property type="entry name" value="NTF2-like_dom_sf"/>
</dbReference>
<feature type="chain" id="PRO_5046154522" evidence="1">
    <location>
        <begin position="21"/>
        <end position="279"/>
    </location>
</feature>
<keyword evidence="4" id="KW-1185">Reference proteome</keyword>
<evidence type="ECO:0000313" key="3">
    <source>
        <dbReference type="EMBL" id="MDA7423990.1"/>
    </source>
</evidence>
<dbReference type="PANTHER" id="PTHR38436:SF1">
    <property type="entry name" value="ESTER CYCLASE"/>
    <property type="match status" value="1"/>
</dbReference>
<proteinExistence type="predicted"/>
<protein>
    <submittedName>
        <fullName evidence="3">Nuclear transport factor 2 family protein</fullName>
    </submittedName>
</protein>
<dbReference type="SUPFAM" id="SSF54427">
    <property type="entry name" value="NTF2-like"/>
    <property type="match status" value="2"/>
</dbReference>
<accession>A0ABT4XPY2</accession>
<dbReference type="Proteomes" id="UP001210720">
    <property type="component" value="Unassembled WGS sequence"/>
</dbReference>
<name>A0ABT4XPY2_9RHOB</name>
<keyword evidence="1" id="KW-0732">Signal</keyword>
<dbReference type="PANTHER" id="PTHR38436">
    <property type="entry name" value="POLYKETIDE CYCLASE SNOAL-LIKE DOMAIN"/>
    <property type="match status" value="1"/>
</dbReference>